<dbReference type="RefSeq" id="WP_074892172.1">
    <property type="nucleotide sequence ID" value="NZ_FOXO01000059.1"/>
</dbReference>
<evidence type="ECO:0000259" key="2">
    <source>
        <dbReference type="PROSITE" id="PS50887"/>
    </source>
</evidence>
<dbReference type="SMART" id="SM00052">
    <property type="entry name" value="EAL"/>
    <property type="match status" value="1"/>
</dbReference>
<dbReference type="PANTHER" id="PTHR33121">
    <property type="entry name" value="CYCLIC DI-GMP PHOSPHODIESTERASE PDEF"/>
    <property type="match status" value="1"/>
</dbReference>
<dbReference type="SMART" id="SM00267">
    <property type="entry name" value="GGDEF"/>
    <property type="match status" value="1"/>
</dbReference>
<dbReference type="SUPFAM" id="SSF141868">
    <property type="entry name" value="EAL domain-like"/>
    <property type="match status" value="1"/>
</dbReference>
<dbReference type="InterPro" id="IPR035919">
    <property type="entry name" value="EAL_sf"/>
</dbReference>
<dbReference type="EMBL" id="FOXO01000059">
    <property type="protein sequence ID" value="SFQ48244.1"/>
    <property type="molecule type" value="Genomic_DNA"/>
</dbReference>
<dbReference type="InterPro" id="IPR043128">
    <property type="entry name" value="Rev_trsase/Diguanyl_cyclase"/>
</dbReference>
<evidence type="ECO:0000313" key="3">
    <source>
        <dbReference type="EMBL" id="SFQ48244.1"/>
    </source>
</evidence>
<dbReference type="Proteomes" id="UP000182624">
    <property type="component" value="Unassembled WGS sequence"/>
</dbReference>
<dbReference type="InterPro" id="IPR029787">
    <property type="entry name" value="Nucleotide_cyclase"/>
</dbReference>
<feature type="domain" description="EAL" evidence="1">
    <location>
        <begin position="323"/>
        <end position="577"/>
    </location>
</feature>
<dbReference type="CDD" id="cd01948">
    <property type="entry name" value="EAL"/>
    <property type="match status" value="1"/>
</dbReference>
<organism evidence="3 4">
    <name type="scientific">Butyrivibrio proteoclasticus</name>
    <dbReference type="NCBI Taxonomy" id="43305"/>
    <lineage>
        <taxon>Bacteria</taxon>
        <taxon>Bacillati</taxon>
        <taxon>Bacillota</taxon>
        <taxon>Clostridia</taxon>
        <taxon>Lachnospirales</taxon>
        <taxon>Lachnospiraceae</taxon>
        <taxon>Butyrivibrio</taxon>
    </lineage>
</organism>
<dbReference type="InterPro" id="IPR050706">
    <property type="entry name" value="Cyclic-di-GMP_PDE-like"/>
</dbReference>
<dbReference type="InterPro" id="IPR001633">
    <property type="entry name" value="EAL_dom"/>
</dbReference>
<sequence length="855" mass="98270">MNFPARFYFDKRTQEILESLTIPFAVYQYIDKRVVTVALSKGFCDEFGFKCLEDAYAAMDNDMYRATHPDDKTRVADAAYRFAAFDIPYDIVYRTRTLKDPDYIILHAYGKSIYPKPDVRLCLTWYANEGHFSNEQGTYESVLNQTLRRFLEEDNQYRGAYYDYMTRLPNTVYFYELAEAGCKKMQEQNIDSAILFFDLTGLKRFNRWHGFEEGNRLICAVADILAKHFSSESCGRFAQDHFAAFAPEEGLKEHLDAVIAECAKVNDGKNLPVRIGIYPNRIESVQISTACDRAQMAANVRKKNNESYYALFDLDMMSEEKKRQSIIDNIDEAIEEKWIKVYYQPIVRTTNGKVCSVEALARWDDPVLGMLSPAAFIPVLEDTGLIHKLDMCVVRQVLENLKSNKKLYNQNVPVSINFSRADFEACDLVKEICTLVDEAQIDRKFINIEITESMVGSDFDYMKGQIERFRSQGFQVWMDDFGSGYSSLEDLQSVKFDLIKFDMGFMRRLDDGEEGKIILKEMMKMATSLGIDTICEGVETERQVRFLQEIACSKLQGYYFMKPVPPEQIVEIQNGFEDFDQSEYYETLGSVNLFDLSFLSNLDESVIKNTFDTVPIGIMEINRSGEKVRYVRTNQSFRVFMKRAFGFDLSNPETEYPVPKEGPGSSFMKAIEQCRNNGNRAFVDEEVKDGSIARSFVRIIAENSVTGVEAVAIGVLSITEPNESTTYADIARALAADYYNLYVIDLDTNDYTEYYSKVGGEEMTIVRHGKEFFESARRDTMTRIYEEDREPFLKLFTKENVLHDLDAQGVFTTTYRLIDTGTPVYVNMKITKMRGGNRIILGISIIDSHMKQKES</sequence>
<dbReference type="Pfam" id="PF00990">
    <property type="entry name" value="GGDEF"/>
    <property type="match status" value="1"/>
</dbReference>
<dbReference type="OrthoDB" id="9805474at2"/>
<protein>
    <submittedName>
        <fullName evidence="3">Diguanylate cyclase (GGDEF) domain-containing protein</fullName>
    </submittedName>
</protein>
<dbReference type="PROSITE" id="PS50883">
    <property type="entry name" value="EAL"/>
    <property type="match status" value="1"/>
</dbReference>
<evidence type="ECO:0000313" key="4">
    <source>
        <dbReference type="Proteomes" id="UP000182624"/>
    </source>
</evidence>
<dbReference type="AlphaFoldDB" id="A0A1I5YVJ4"/>
<reference evidence="4" key="1">
    <citation type="submission" date="2016-10" db="EMBL/GenBank/DDBJ databases">
        <authorList>
            <person name="Varghese N."/>
            <person name="Submissions S."/>
        </authorList>
    </citation>
    <scope>NUCLEOTIDE SEQUENCE [LARGE SCALE GENOMIC DNA]</scope>
    <source>
        <strain evidence="4">P18</strain>
    </source>
</reference>
<proteinExistence type="predicted"/>
<name>A0A1I5YVJ4_9FIRM</name>
<feature type="domain" description="GGDEF" evidence="2">
    <location>
        <begin position="190"/>
        <end position="314"/>
    </location>
</feature>
<accession>A0A1I5YVJ4</accession>
<evidence type="ECO:0000259" key="1">
    <source>
        <dbReference type="PROSITE" id="PS50883"/>
    </source>
</evidence>
<dbReference type="PROSITE" id="PS50887">
    <property type="entry name" value="GGDEF"/>
    <property type="match status" value="1"/>
</dbReference>
<dbReference type="SUPFAM" id="SSF55073">
    <property type="entry name" value="Nucleotide cyclase"/>
    <property type="match status" value="1"/>
</dbReference>
<dbReference type="PANTHER" id="PTHR33121:SF79">
    <property type="entry name" value="CYCLIC DI-GMP PHOSPHODIESTERASE PDED-RELATED"/>
    <property type="match status" value="1"/>
</dbReference>
<dbReference type="Pfam" id="PF00563">
    <property type="entry name" value="EAL"/>
    <property type="match status" value="1"/>
</dbReference>
<dbReference type="Gene3D" id="3.30.70.270">
    <property type="match status" value="1"/>
</dbReference>
<dbReference type="GO" id="GO:0071111">
    <property type="term" value="F:cyclic-guanylate-specific phosphodiesterase activity"/>
    <property type="evidence" value="ECO:0007669"/>
    <property type="project" value="InterPro"/>
</dbReference>
<dbReference type="Gene3D" id="3.20.20.450">
    <property type="entry name" value="EAL domain"/>
    <property type="match status" value="1"/>
</dbReference>
<dbReference type="InterPro" id="IPR000160">
    <property type="entry name" value="GGDEF_dom"/>
</dbReference>
<keyword evidence="4" id="KW-1185">Reference proteome</keyword>
<gene>
    <name evidence="3" type="ORF">SAMN04487928_1594</name>
</gene>